<sequence length="355" mass="39898">MRICVVSYHSSPLEPIGVGYSGGMNVCTSNLYTRLSPSCTVDIFTYGTHARVMLNDSATIHYIDKKNPVHFAEEIMQHHTLQQYDVIHTHYWLSGIIGLYLKKVSKIPWIHTFHTIERFKTIKKNEVRVEIEEEIMRSCDVILSPTIREKYLLTKHAPQAQVIAIPHGVDTTRFTARVDGSSNLLYVGRIDPLKGLEVLIDAVHMLNGNVRLDVVGGPSHKQGTLASIKSYARDVRISFAGPVNHNELTGYYERAAMVILPSYYESFGLVALEAMASARPVIGFEDTGLSETVGNRAGILVKRNTRALARAIAFLINNKTARHNLGNRGCRAVQKYDWSRIARVYLKTYEEIAKN</sequence>
<evidence type="ECO:0000259" key="1">
    <source>
        <dbReference type="Pfam" id="PF00534"/>
    </source>
</evidence>
<name>A0A0S8GII2_UNCW3</name>
<dbReference type="Gene3D" id="3.40.50.2000">
    <property type="entry name" value="Glycogen Phosphorylase B"/>
    <property type="match status" value="2"/>
</dbReference>
<dbReference type="PATRIC" id="fig|1703780.3.peg.144"/>
<dbReference type="InterPro" id="IPR028098">
    <property type="entry name" value="Glyco_trans_4-like_N"/>
</dbReference>
<dbReference type="SUPFAM" id="SSF53756">
    <property type="entry name" value="UDP-Glycosyltransferase/glycogen phosphorylase"/>
    <property type="match status" value="1"/>
</dbReference>
<dbReference type="PANTHER" id="PTHR45947">
    <property type="entry name" value="SULFOQUINOVOSYL TRANSFERASE SQD2"/>
    <property type="match status" value="1"/>
</dbReference>
<dbReference type="Proteomes" id="UP000051096">
    <property type="component" value="Unassembled WGS sequence"/>
</dbReference>
<comment type="caution">
    <text evidence="3">The sequence shown here is derived from an EMBL/GenBank/DDBJ whole genome shotgun (WGS) entry which is preliminary data.</text>
</comment>
<evidence type="ECO:0000313" key="3">
    <source>
        <dbReference type="EMBL" id="KPK71466.1"/>
    </source>
</evidence>
<dbReference type="GO" id="GO:0016757">
    <property type="term" value="F:glycosyltransferase activity"/>
    <property type="evidence" value="ECO:0007669"/>
    <property type="project" value="InterPro"/>
</dbReference>
<feature type="domain" description="Glycosyl transferase family 1" evidence="1">
    <location>
        <begin position="179"/>
        <end position="329"/>
    </location>
</feature>
<dbReference type="AlphaFoldDB" id="A0A0S8GII2"/>
<gene>
    <name evidence="3" type="ORF">AMJ87_07115</name>
</gene>
<dbReference type="PANTHER" id="PTHR45947:SF3">
    <property type="entry name" value="SULFOQUINOVOSYL TRANSFERASE SQD2"/>
    <property type="match status" value="1"/>
</dbReference>
<dbReference type="EMBL" id="LJUO01000061">
    <property type="protein sequence ID" value="KPK71466.1"/>
    <property type="molecule type" value="Genomic_DNA"/>
</dbReference>
<evidence type="ECO:0000259" key="2">
    <source>
        <dbReference type="Pfam" id="PF13439"/>
    </source>
</evidence>
<organism evidence="3 4">
    <name type="scientific">candidate division WOR_3 bacterium SM23_60</name>
    <dbReference type="NCBI Taxonomy" id="1703780"/>
    <lineage>
        <taxon>Bacteria</taxon>
        <taxon>Bacteria division WOR-3</taxon>
    </lineage>
</organism>
<dbReference type="InterPro" id="IPR050194">
    <property type="entry name" value="Glycosyltransferase_grp1"/>
</dbReference>
<evidence type="ECO:0008006" key="5">
    <source>
        <dbReference type="Google" id="ProtNLM"/>
    </source>
</evidence>
<dbReference type="Pfam" id="PF13439">
    <property type="entry name" value="Glyco_transf_4"/>
    <property type="match status" value="1"/>
</dbReference>
<reference evidence="3 4" key="1">
    <citation type="journal article" date="2015" name="Microbiome">
        <title>Genomic resolution of linkages in carbon, nitrogen, and sulfur cycling among widespread estuary sediment bacteria.</title>
        <authorList>
            <person name="Baker B.J."/>
            <person name="Lazar C.S."/>
            <person name="Teske A.P."/>
            <person name="Dick G.J."/>
        </authorList>
    </citation>
    <scope>NUCLEOTIDE SEQUENCE [LARGE SCALE GENOMIC DNA]</scope>
    <source>
        <strain evidence="3">SM23_60</strain>
    </source>
</reference>
<dbReference type="Pfam" id="PF00534">
    <property type="entry name" value="Glycos_transf_1"/>
    <property type="match status" value="1"/>
</dbReference>
<accession>A0A0S8GII2</accession>
<evidence type="ECO:0000313" key="4">
    <source>
        <dbReference type="Proteomes" id="UP000051096"/>
    </source>
</evidence>
<feature type="domain" description="Glycosyltransferase subfamily 4-like N-terminal" evidence="2">
    <location>
        <begin position="22"/>
        <end position="173"/>
    </location>
</feature>
<dbReference type="InterPro" id="IPR001296">
    <property type="entry name" value="Glyco_trans_1"/>
</dbReference>
<protein>
    <recommendedName>
        <fullName evidence="5">Glycosyl transferase family 1</fullName>
    </recommendedName>
</protein>
<proteinExistence type="predicted"/>